<evidence type="ECO:0000313" key="2">
    <source>
        <dbReference type="EMBL" id="RXZ54852.1"/>
    </source>
</evidence>
<feature type="region of interest" description="Disordered" evidence="1">
    <location>
        <begin position="1"/>
        <end position="28"/>
    </location>
</feature>
<dbReference type="AlphaFoldDB" id="A0A4Q2K5X6"/>
<dbReference type="RefSeq" id="WP_129425638.1">
    <property type="nucleotide sequence ID" value="NZ_SDPW01000001.1"/>
</dbReference>
<accession>A0A4Q2K5X6</accession>
<organism evidence="2 3">
    <name type="scientific">Senegalimassilia faecalis</name>
    <dbReference type="NCBI Taxonomy" id="2509433"/>
    <lineage>
        <taxon>Bacteria</taxon>
        <taxon>Bacillati</taxon>
        <taxon>Actinomycetota</taxon>
        <taxon>Coriobacteriia</taxon>
        <taxon>Coriobacteriales</taxon>
        <taxon>Coriobacteriaceae</taxon>
        <taxon>Senegalimassilia</taxon>
    </lineage>
</organism>
<evidence type="ECO:0000256" key="1">
    <source>
        <dbReference type="SAM" id="MobiDB-lite"/>
    </source>
</evidence>
<dbReference type="Proteomes" id="UP000293345">
    <property type="component" value="Unassembled WGS sequence"/>
</dbReference>
<comment type="caution">
    <text evidence="2">The sequence shown here is derived from an EMBL/GenBank/DDBJ whole genome shotgun (WGS) entry which is preliminary data.</text>
</comment>
<keyword evidence="3" id="KW-1185">Reference proteome</keyword>
<proteinExistence type="predicted"/>
<evidence type="ECO:0000313" key="3">
    <source>
        <dbReference type="Proteomes" id="UP000293345"/>
    </source>
</evidence>
<dbReference type="EMBL" id="SDPW01000001">
    <property type="protein sequence ID" value="RXZ54852.1"/>
    <property type="molecule type" value="Genomic_DNA"/>
</dbReference>
<reference evidence="2 3" key="1">
    <citation type="submission" date="2019-01" db="EMBL/GenBank/DDBJ databases">
        <title>Senegalimassilia sp. nov. KGMB04484 isolated human feces.</title>
        <authorList>
            <person name="Han K.-I."/>
            <person name="Kim J.-S."/>
            <person name="Lee K.C."/>
            <person name="Suh M.K."/>
            <person name="Eom M.K."/>
            <person name="Lee J.H."/>
            <person name="Park S.-H."/>
            <person name="Kang S.W."/>
            <person name="Park J.-E."/>
            <person name="Oh B.S."/>
            <person name="Yu S.Y."/>
            <person name="Choi S.-H."/>
            <person name="Lee D.H."/>
            <person name="Yoon H."/>
            <person name="Kim B.-Y."/>
            <person name="Lee J.H."/>
            <person name="Lee J.-S."/>
        </authorList>
    </citation>
    <scope>NUCLEOTIDE SEQUENCE [LARGE SCALE GENOMIC DNA]</scope>
    <source>
        <strain evidence="2 3">KGMB04484</strain>
    </source>
</reference>
<gene>
    <name evidence="2" type="ORF">ET524_10435</name>
</gene>
<protein>
    <submittedName>
        <fullName evidence="2">Uncharacterized protein</fullName>
    </submittedName>
</protein>
<feature type="compositionally biased region" description="Basic and acidic residues" evidence="1">
    <location>
        <begin position="7"/>
        <end position="28"/>
    </location>
</feature>
<sequence length="66" mass="7903">MPILETPSRKEMPLASDDNTHRARQEHDRYAKKLREAEVEANRRKDCITPQQLNQRLQIAFDKWDI</sequence>
<name>A0A4Q2K5X6_9ACTN</name>